<keyword evidence="3" id="KW-0472">Membrane</keyword>
<keyword evidence="2" id="KW-0175">Coiled coil</keyword>
<evidence type="ECO:0000259" key="4">
    <source>
        <dbReference type="PROSITE" id="PS50011"/>
    </source>
</evidence>
<dbReference type="Pfam" id="PF03109">
    <property type="entry name" value="ABC1"/>
    <property type="match status" value="1"/>
</dbReference>
<dbReference type="SUPFAM" id="SSF56112">
    <property type="entry name" value="Protein kinase-like (PK-like)"/>
    <property type="match status" value="1"/>
</dbReference>
<protein>
    <submittedName>
        <fullName evidence="5">ABC1 family protein</fullName>
    </submittedName>
</protein>
<gene>
    <name evidence="5" type="ORF">MSMAC_2056</name>
</gene>
<comment type="similarity">
    <text evidence="1">Belongs to the protein kinase superfamily. ADCK protein kinase family.</text>
</comment>
<reference evidence="5 6" key="1">
    <citation type="submission" date="2014-07" db="EMBL/GenBank/DDBJ databases">
        <title>Methanogenic archaea and the global carbon cycle.</title>
        <authorList>
            <person name="Henriksen J.R."/>
            <person name="Luke J."/>
            <person name="Reinhart S."/>
            <person name="Benedict M.N."/>
            <person name="Youngblut N.D."/>
            <person name="Metcalf M.E."/>
            <person name="Whitaker R.J."/>
            <person name="Metcalf W.W."/>
        </authorList>
    </citation>
    <scope>NUCLEOTIDE SEQUENCE [LARGE SCALE GENOMIC DNA]</scope>
    <source>
        <strain evidence="5 6">C16</strain>
    </source>
</reference>
<feature type="domain" description="Protein kinase" evidence="4">
    <location>
        <begin position="151"/>
        <end position="499"/>
    </location>
</feature>
<feature type="transmembrane region" description="Helical" evidence="3">
    <location>
        <begin position="534"/>
        <end position="554"/>
    </location>
</feature>
<keyword evidence="3" id="KW-0812">Transmembrane</keyword>
<feature type="coiled-coil region" evidence="2">
    <location>
        <begin position="120"/>
        <end position="147"/>
    </location>
</feature>
<evidence type="ECO:0000256" key="3">
    <source>
        <dbReference type="SAM" id="Phobius"/>
    </source>
</evidence>
<dbReference type="InterPro" id="IPR000719">
    <property type="entry name" value="Prot_kinase_dom"/>
</dbReference>
<dbReference type="HOGENOM" id="CLU_006533_0_2_2"/>
<dbReference type="PROSITE" id="PS50011">
    <property type="entry name" value="PROTEIN_KINASE_DOM"/>
    <property type="match status" value="1"/>
</dbReference>
<dbReference type="InterPro" id="IPR004147">
    <property type="entry name" value="ABC1_dom"/>
</dbReference>
<feature type="transmembrane region" description="Helical" evidence="3">
    <location>
        <begin position="510"/>
        <end position="528"/>
    </location>
</feature>
<dbReference type="GO" id="GO:0005524">
    <property type="term" value="F:ATP binding"/>
    <property type="evidence" value="ECO:0007669"/>
    <property type="project" value="InterPro"/>
</dbReference>
<dbReference type="KEGG" id="mmac:MSMAC_2056"/>
<dbReference type="GeneID" id="24879037"/>
<dbReference type="Proteomes" id="UP000033071">
    <property type="component" value="Chromosome"/>
</dbReference>
<dbReference type="InterPro" id="IPR050154">
    <property type="entry name" value="UbiB_kinase"/>
</dbReference>
<sequence>MTNSLWMLGKTKRYLEVTRVLFKYNLIPELYHDLRTEYISNPDCTCTFDLENRETAAKLRQAFEELGPTFIKMGQTMSKRPDLVPQPYVVEMANLQDRVKPVPFEEMAESLDLACVCEYQTREERKRKKSEEELKAARERKAKAFIDIFDSFDPEPIACGSIAQVYKGVLEGKPVAVKILRPHLIDIINIDLSILDDFKPVMKKVMGVGKNFDIDAFLLEIREMLTREVDLRIEAVNMRRFEDNFKNVKNVSVPKIYPDYCSANVLTMEFIQGTQVKDIIDTPLPQSKKSEYTRTITKSYLKQVYIDGFYHADPHGGNMLVEENDTVSFIDFGAVGSIDDELKRNMLEFYYAINNRDVEGATQGFLKIGGADSRDVDVRRLRKDMDELIANQNYGLEGRQSDNYAKLGLKYDIRLPGEFSTLQRAILLIEGVCLELDPRYNIKSIAIPVLMDAYKKLNTPKGAALHIEFSSEPVNEKAEMRAAIREVADKMEGVGDRFIEVRQKDKKREVFSKEFFLAVLLVVSAYILLYGEVFYWVGLAGFGGAILIAVIASLKGK</sequence>
<accession>A0A0E3RX30</accession>
<dbReference type="CDD" id="cd05121">
    <property type="entry name" value="ABC1_ADCK3-like"/>
    <property type="match status" value="1"/>
</dbReference>
<evidence type="ECO:0000313" key="5">
    <source>
        <dbReference type="EMBL" id="AKB71946.1"/>
    </source>
</evidence>
<dbReference type="AlphaFoldDB" id="A0A0E3RX30"/>
<dbReference type="InterPro" id="IPR011009">
    <property type="entry name" value="Kinase-like_dom_sf"/>
</dbReference>
<dbReference type="RefSeq" id="WP_230625017.1">
    <property type="nucleotide sequence ID" value="NZ_CP009514.1"/>
</dbReference>
<dbReference type="GO" id="GO:0004672">
    <property type="term" value="F:protein kinase activity"/>
    <property type="evidence" value="ECO:0007669"/>
    <property type="project" value="InterPro"/>
</dbReference>
<name>A0A0E3RX30_METMZ</name>
<dbReference type="PATRIC" id="fig|1434113.4.peg.2564"/>
<evidence type="ECO:0000256" key="2">
    <source>
        <dbReference type="SAM" id="Coils"/>
    </source>
</evidence>
<dbReference type="PANTHER" id="PTHR10566">
    <property type="entry name" value="CHAPERONE-ACTIVITY OF BC1 COMPLEX CABC1 -RELATED"/>
    <property type="match status" value="1"/>
</dbReference>
<dbReference type="PANTHER" id="PTHR10566:SF113">
    <property type="entry name" value="PROTEIN ACTIVITY OF BC1 COMPLEX KINASE 7, CHLOROPLASTIC"/>
    <property type="match status" value="1"/>
</dbReference>
<proteinExistence type="inferred from homology"/>
<dbReference type="EMBL" id="CP009514">
    <property type="protein sequence ID" value="AKB71946.1"/>
    <property type="molecule type" value="Genomic_DNA"/>
</dbReference>
<evidence type="ECO:0000256" key="1">
    <source>
        <dbReference type="ARBA" id="ARBA00009670"/>
    </source>
</evidence>
<dbReference type="Gene3D" id="1.10.510.10">
    <property type="entry name" value="Transferase(Phosphotransferase) domain 1"/>
    <property type="match status" value="1"/>
</dbReference>
<keyword evidence="3" id="KW-1133">Transmembrane helix</keyword>
<organism evidence="5 6">
    <name type="scientific">Methanosarcina mazei C16</name>
    <dbReference type="NCBI Taxonomy" id="1434113"/>
    <lineage>
        <taxon>Archaea</taxon>
        <taxon>Methanobacteriati</taxon>
        <taxon>Methanobacteriota</taxon>
        <taxon>Stenosarchaea group</taxon>
        <taxon>Methanomicrobia</taxon>
        <taxon>Methanosarcinales</taxon>
        <taxon>Methanosarcinaceae</taxon>
        <taxon>Methanosarcina</taxon>
    </lineage>
</organism>
<evidence type="ECO:0000313" key="6">
    <source>
        <dbReference type="Proteomes" id="UP000033071"/>
    </source>
</evidence>